<evidence type="ECO:0000313" key="7">
    <source>
        <dbReference type="EMBL" id="KAH7241374.1"/>
    </source>
</evidence>
<dbReference type="PROSITE" id="PS00455">
    <property type="entry name" value="AMP_BINDING"/>
    <property type="match status" value="1"/>
</dbReference>
<evidence type="ECO:0000313" key="8">
    <source>
        <dbReference type="Proteomes" id="UP000813427"/>
    </source>
</evidence>
<dbReference type="GO" id="GO:0031177">
    <property type="term" value="F:phosphopantetheine binding"/>
    <property type="evidence" value="ECO:0007669"/>
    <property type="project" value="TreeGrafter"/>
</dbReference>
<evidence type="ECO:0000256" key="2">
    <source>
        <dbReference type="ARBA" id="ARBA00022553"/>
    </source>
</evidence>
<dbReference type="Pfam" id="PF00501">
    <property type="entry name" value="AMP-binding"/>
    <property type="match status" value="1"/>
</dbReference>
<keyword evidence="8" id="KW-1185">Reference proteome</keyword>
<reference evidence="7" key="1">
    <citation type="journal article" date="2021" name="Nat. Commun.">
        <title>Genetic determinants of endophytism in the Arabidopsis root mycobiome.</title>
        <authorList>
            <person name="Mesny F."/>
            <person name="Miyauchi S."/>
            <person name="Thiergart T."/>
            <person name="Pickel B."/>
            <person name="Atanasova L."/>
            <person name="Karlsson M."/>
            <person name="Huettel B."/>
            <person name="Barry K.W."/>
            <person name="Haridas S."/>
            <person name="Chen C."/>
            <person name="Bauer D."/>
            <person name="Andreopoulos W."/>
            <person name="Pangilinan J."/>
            <person name="LaButti K."/>
            <person name="Riley R."/>
            <person name="Lipzen A."/>
            <person name="Clum A."/>
            <person name="Drula E."/>
            <person name="Henrissat B."/>
            <person name="Kohler A."/>
            <person name="Grigoriev I.V."/>
            <person name="Martin F.M."/>
            <person name="Hacquard S."/>
        </authorList>
    </citation>
    <scope>NUCLEOTIDE SEQUENCE</scope>
    <source>
        <strain evidence="7">MPI-SDFR-AT-0068</strain>
    </source>
</reference>
<evidence type="ECO:0000256" key="4">
    <source>
        <dbReference type="ARBA" id="ARBA00022679"/>
    </source>
</evidence>
<dbReference type="SUPFAM" id="SSF56801">
    <property type="entry name" value="Acetyl-CoA synthetase-like"/>
    <property type="match status" value="1"/>
</dbReference>
<dbReference type="EMBL" id="JAGPXF010000005">
    <property type="protein sequence ID" value="KAH7241374.1"/>
    <property type="molecule type" value="Genomic_DNA"/>
</dbReference>
<dbReference type="InterPro" id="IPR009081">
    <property type="entry name" value="PP-bd_ACP"/>
</dbReference>
<dbReference type="InterPro" id="IPR016039">
    <property type="entry name" value="Thiolase-like"/>
</dbReference>
<dbReference type="Gene3D" id="3.30.559.10">
    <property type="entry name" value="Chloramphenicol acetyltransferase-like domain"/>
    <property type="match status" value="1"/>
</dbReference>
<dbReference type="InterPro" id="IPR020841">
    <property type="entry name" value="PKS_Beta-ketoAc_synthase_dom"/>
</dbReference>
<dbReference type="SMART" id="SM00825">
    <property type="entry name" value="PKS_KS"/>
    <property type="match status" value="1"/>
</dbReference>
<evidence type="ECO:0000259" key="5">
    <source>
        <dbReference type="PROSITE" id="PS50075"/>
    </source>
</evidence>
<dbReference type="InterPro" id="IPR000873">
    <property type="entry name" value="AMP-dep_synth/lig_dom"/>
</dbReference>
<evidence type="ECO:0000256" key="1">
    <source>
        <dbReference type="ARBA" id="ARBA00022450"/>
    </source>
</evidence>
<keyword evidence="4" id="KW-0808">Transferase</keyword>
<dbReference type="PROSITE" id="PS50075">
    <property type="entry name" value="CARRIER"/>
    <property type="match status" value="1"/>
</dbReference>
<feature type="domain" description="Carrier" evidence="5">
    <location>
        <begin position="996"/>
        <end position="1073"/>
    </location>
</feature>
<feature type="domain" description="Ketosynthase family 3 (KS3)" evidence="6">
    <location>
        <begin position="1106"/>
        <end position="1525"/>
    </location>
</feature>
<accession>A0A8K0RSM3</accession>
<dbReference type="PRINTS" id="PR00154">
    <property type="entry name" value="AMPBINDING"/>
</dbReference>
<dbReference type="PANTHER" id="PTHR45527:SF1">
    <property type="entry name" value="FATTY ACID SYNTHASE"/>
    <property type="match status" value="1"/>
</dbReference>
<dbReference type="Pfam" id="PF00668">
    <property type="entry name" value="Condensation"/>
    <property type="match status" value="1"/>
</dbReference>
<dbReference type="SUPFAM" id="SSF47336">
    <property type="entry name" value="ACP-like"/>
    <property type="match status" value="1"/>
</dbReference>
<proteinExistence type="predicted"/>
<name>A0A8K0RSM3_9HYPO</name>
<dbReference type="InterPro" id="IPR001242">
    <property type="entry name" value="Condensation_dom"/>
</dbReference>
<dbReference type="Gene3D" id="3.30.559.30">
    <property type="entry name" value="Nonribosomal peptide synthetase, condensation domain"/>
    <property type="match status" value="1"/>
</dbReference>
<dbReference type="InterPro" id="IPR020459">
    <property type="entry name" value="AMP-binding"/>
</dbReference>
<dbReference type="GO" id="GO:0016746">
    <property type="term" value="F:acyltransferase activity"/>
    <property type="evidence" value="ECO:0007669"/>
    <property type="project" value="InterPro"/>
</dbReference>
<keyword evidence="2" id="KW-0597">Phosphoprotein</keyword>
<dbReference type="OrthoDB" id="5334845at2759"/>
<dbReference type="Pfam" id="PF00109">
    <property type="entry name" value="ketoacyl-synt"/>
    <property type="match status" value="1"/>
</dbReference>
<evidence type="ECO:0000259" key="6">
    <source>
        <dbReference type="PROSITE" id="PS52004"/>
    </source>
</evidence>
<dbReference type="Pfam" id="PF00550">
    <property type="entry name" value="PP-binding"/>
    <property type="match status" value="1"/>
</dbReference>
<dbReference type="GO" id="GO:0005737">
    <property type="term" value="C:cytoplasm"/>
    <property type="evidence" value="ECO:0007669"/>
    <property type="project" value="TreeGrafter"/>
</dbReference>
<dbReference type="GO" id="GO:0044550">
    <property type="term" value="P:secondary metabolite biosynthetic process"/>
    <property type="evidence" value="ECO:0007669"/>
    <property type="project" value="TreeGrafter"/>
</dbReference>
<dbReference type="GO" id="GO:0043041">
    <property type="term" value="P:amino acid activation for nonribosomal peptide biosynthetic process"/>
    <property type="evidence" value="ECO:0007669"/>
    <property type="project" value="TreeGrafter"/>
</dbReference>
<dbReference type="CDD" id="cd00833">
    <property type="entry name" value="PKS"/>
    <property type="match status" value="1"/>
</dbReference>
<dbReference type="CDD" id="cd05930">
    <property type="entry name" value="A_NRPS"/>
    <property type="match status" value="1"/>
</dbReference>
<dbReference type="InterPro" id="IPR036736">
    <property type="entry name" value="ACP-like_sf"/>
</dbReference>
<dbReference type="Gene3D" id="3.30.300.30">
    <property type="match status" value="1"/>
</dbReference>
<dbReference type="GO" id="GO:0016874">
    <property type="term" value="F:ligase activity"/>
    <property type="evidence" value="ECO:0007669"/>
    <property type="project" value="UniProtKB-KW"/>
</dbReference>
<dbReference type="InterPro" id="IPR014030">
    <property type="entry name" value="Ketoacyl_synth_N"/>
</dbReference>
<dbReference type="SUPFAM" id="SSF52777">
    <property type="entry name" value="CoA-dependent acyltransferases"/>
    <property type="match status" value="2"/>
</dbReference>
<sequence length="1556" mass="169345">MPLFTNDMCLLSGHPDNEIQSVTPCHVYPLTKSQEGIWIEHQADPKSSKYHLVLCLDLSKGTDGNVPSIGDINNAIHAVANRHGITRSTIAAIDGKPHILEYSSDSVVQDIRIMASEATIVSEQFVAEITRRPFSLDKEFPVRWIIVDNPDSHMLFVIGHHVAVDGQSMTVLSSELMGLLTNSQEKLPASSDFSRMHAIERAWTRSSNYAESKEIIAGQLRTQNQTGWPVPASQPEGPRLPYRKIDSWRTFPKSELEEWSQMYGTSWFRVATALVGLVVANVTRPQFRKDEVLAVGFGGRPQDMGNTVGQFANALPVKVGFWDVLTAVGPQQGTFRELVKAVGRNVSAVKKAQMLAPIEVAQACRDLGIGYMPPRVAITYSPKLSDPAHRLFPVEGAWNLFFPFHEYDSEVRCGLVYDPSIFSPDAVQEIRSTFERLVSISKQESVKLSQMLEWLPVYSNLPEPGMNIEGADENPLQHFHHLFDAHAKTRPTALALDCQELGISMTYGELYNSSQHKAKALIERGVCRGDRVVIELTRGFAVVEWIVAILKASAAFVFLDPEYNKHQKSIILSDCEPKLVVDEKLAAEVRDASSIGLDSKAINVEDTSYNTADNDLAYMIYTSGSTGKPKGVMIEHGNLSAYAKMSTEAFKTGFGGRVLQLATFSFDGSVMELVASLCTGATLCFAQYPKQLVGDYLGEVIKESQITFMHVSPTSLEALAMEGELPSLRQISVGGEPPSRQLFVRWHPYVDLVNTYGPTETAVAVTLNQIDRSSDVPEIMSVGKAPPGTDIYICTEDLKIISRPGAIGEVCIVGAQVGRGYNGASPEVSRKFSTDAQGRRWYRSGDRGMYLEDGWLVITGRIDRELKVRGFRISPEEIEEAILDAALGVIEVSVQPTEDGMGLIAFMSPATVSTSDLLAFLKERLPSQKIPSQFIPLPSLPVNQNGKTDHKAVKQNRSSLLSSAFKLSVQSNNARSQNVIRSLPDHESGADQRSAHVEETILEKVKHIWQDVLGASRPLSSNVNFFDIGGHSLHVPKLHKKLKENFPGTKIRVTDLFHQSTIEQQAALCHITPSFNDSPSTTPSTDLSVASSFVPVSTPSTVVHTDDGIAVIGIAGRFPGAQDPDSFYKNLLENYLAIVDAPNNGRSTTTPEGNMWVPKAGVLSDIEEFDPEFWHLSEGEATDMDPQQRLFLDVAYEALTDAGYFSNGEQPLVNRKERIGLFVGCANNGYHLHTESVAADPFMRENRGLVAPSISARTSYHLNLTGPNATVQTSCSSGTVALSMACDAIRLGRCDTAVVGGVSVQLFEGGYITRQGQIFSPRGECNPFDARADGTVPADGVVAVVVKRCSLAIQDNTPMYAKILGTSTGSDGALEKAGYQVPSPRGQAEVIKAAWKMAGVSPKNLAYAEIHGSGTPFGDALELEGFNLAMEELGNEDHRFVIGSTKGNIGNTQQASGLVSLIKVIKSMQGGVVPKTLGFETPNETISPDLPIDLASKPTNVGPGDILAVSATGWGGVNSHAVLAFPDAHLHKRTTRQVPAGRFHRRTLAAPRLSAA</sequence>
<dbReference type="Gene3D" id="3.40.47.10">
    <property type="match status" value="1"/>
</dbReference>
<dbReference type="InterPro" id="IPR020845">
    <property type="entry name" value="AMP-binding_CS"/>
</dbReference>
<gene>
    <name evidence="7" type="ORF">BKA59DRAFT_400136</name>
</gene>
<keyword evidence="3" id="KW-0436">Ligase</keyword>
<dbReference type="InterPro" id="IPR023213">
    <property type="entry name" value="CAT-like_dom_sf"/>
</dbReference>
<dbReference type="PANTHER" id="PTHR45527">
    <property type="entry name" value="NONRIBOSOMAL PEPTIDE SYNTHETASE"/>
    <property type="match status" value="1"/>
</dbReference>
<dbReference type="Gene3D" id="1.10.1200.10">
    <property type="entry name" value="ACP-like"/>
    <property type="match status" value="1"/>
</dbReference>
<dbReference type="PROSITE" id="PS52004">
    <property type="entry name" value="KS3_2"/>
    <property type="match status" value="1"/>
</dbReference>
<keyword evidence="1" id="KW-0596">Phosphopantetheine</keyword>
<dbReference type="Proteomes" id="UP000813427">
    <property type="component" value="Unassembled WGS sequence"/>
</dbReference>
<evidence type="ECO:0000256" key="3">
    <source>
        <dbReference type="ARBA" id="ARBA00022598"/>
    </source>
</evidence>
<protein>
    <submittedName>
        <fullName evidence="7">Amino acid adenylation domain protein</fullName>
    </submittedName>
</protein>
<comment type="caution">
    <text evidence="7">The sequence shown here is derived from an EMBL/GenBank/DDBJ whole genome shotgun (WGS) entry which is preliminary data.</text>
</comment>
<dbReference type="SUPFAM" id="SSF53901">
    <property type="entry name" value="Thiolase-like"/>
    <property type="match status" value="1"/>
</dbReference>
<dbReference type="Gene3D" id="3.40.50.12780">
    <property type="entry name" value="N-terminal domain of ligase-like"/>
    <property type="match status" value="1"/>
</dbReference>
<organism evidence="7 8">
    <name type="scientific">Fusarium tricinctum</name>
    <dbReference type="NCBI Taxonomy" id="61284"/>
    <lineage>
        <taxon>Eukaryota</taxon>
        <taxon>Fungi</taxon>
        <taxon>Dikarya</taxon>
        <taxon>Ascomycota</taxon>
        <taxon>Pezizomycotina</taxon>
        <taxon>Sordariomycetes</taxon>
        <taxon>Hypocreomycetidae</taxon>
        <taxon>Hypocreales</taxon>
        <taxon>Nectriaceae</taxon>
        <taxon>Fusarium</taxon>
        <taxon>Fusarium tricinctum species complex</taxon>
    </lineage>
</organism>
<dbReference type="InterPro" id="IPR014031">
    <property type="entry name" value="Ketoacyl_synth_C"/>
</dbReference>
<dbReference type="InterPro" id="IPR042099">
    <property type="entry name" value="ANL_N_sf"/>
</dbReference>
<dbReference type="InterPro" id="IPR045851">
    <property type="entry name" value="AMP-bd_C_sf"/>
</dbReference>
<dbReference type="Pfam" id="PF02801">
    <property type="entry name" value="Ketoacyl-synt_C"/>
    <property type="match status" value="1"/>
</dbReference>